<dbReference type="PANTHER" id="PTHR43646:SF3">
    <property type="entry name" value="SLR1566 PROTEIN"/>
    <property type="match status" value="1"/>
</dbReference>
<feature type="transmembrane region" description="Helical" evidence="1">
    <location>
        <begin position="6"/>
        <end position="27"/>
    </location>
</feature>
<reference evidence="3 4" key="1">
    <citation type="submission" date="2018-03" db="EMBL/GenBank/DDBJ databases">
        <title>The ancient ancestry and fast evolution of plastids.</title>
        <authorList>
            <person name="Moore K.R."/>
            <person name="Magnabosco C."/>
            <person name="Momper L."/>
            <person name="Gold D.A."/>
            <person name="Bosak T."/>
            <person name="Fournier G.P."/>
        </authorList>
    </citation>
    <scope>NUCLEOTIDE SEQUENCE [LARGE SCALE GENOMIC DNA]</scope>
    <source>
        <strain evidence="3 4">CCALA 016</strain>
    </source>
</reference>
<dbReference type="InterPro" id="IPR017832">
    <property type="entry name" value="Glyco_trans_2_hopen-assoc_HpnB"/>
</dbReference>
<name>A0A2T1LUB1_9CHRO</name>
<dbReference type="OrthoDB" id="9806525at2"/>
<comment type="caution">
    <text evidence="3">The sequence shown here is derived from an EMBL/GenBank/DDBJ whole genome shotgun (WGS) entry which is preliminary data.</text>
</comment>
<keyword evidence="1" id="KW-1133">Transmembrane helix</keyword>
<keyword evidence="4" id="KW-1185">Reference proteome</keyword>
<proteinExistence type="predicted"/>
<dbReference type="EMBL" id="PXOH01000023">
    <property type="protein sequence ID" value="PSF35038.1"/>
    <property type="molecule type" value="Genomic_DNA"/>
</dbReference>
<feature type="transmembrane region" description="Helical" evidence="1">
    <location>
        <begin position="320"/>
        <end position="345"/>
    </location>
</feature>
<dbReference type="SUPFAM" id="SSF53448">
    <property type="entry name" value="Nucleotide-diphospho-sugar transferases"/>
    <property type="match status" value="1"/>
</dbReference>
<evidence type="ECO:0000259" key="2">
    <source>
        <dbReference type="Pfam" id="PF00535"/>
    </source>
</evidence>
<evidence type="ECO:0000313" key="3">
    <source>
        <dbReference type="EMBL" id="PSF35038.1"/>
    </source>
</evidence>
<feature type="transmembrane region" description="Helical" evidence="1">
    <location>
        <begin position="294"/>
        <end position="314"/>
    </location>
</feature>
<dbReference type="AlphaFoldDB" id="A0A2T1LUB1"/>
<evidence type="ECO:0000256" key="1">
    <source>
        <dbReference type="SAM" id="Phobius"/>
    </source>
</evidence>
<accession>A0A2T1LUB1</accession>
<evidence type="ECO:0000313" key="4">
    <source>
        <dbReference type="Proteomes" id="UP000239001"/>
    </source>
</evidence>
<dbReference type="InterPro" id="IPR029044">
    <property type="entry name" value="Nucleotide-diphossugar_trans"/>
</dbReference>
<dbReference type="GO" id="GO:0016740">
    <property type="term" value="F:transferase activity"/>
    <property type="evidence" value="ECO:0007669"/>
    <property type="project" value="UniProtKB-KW"/>
</dbReference>
<dbReference type="Proteomes" id="UP000239001">
    <property type="component" value="Unassembled WGS sequence"/>
</dbReference>
<keyword evidence="1" id="KW-0472">Membrane</keyword>
<keyword evidence="3" id="KW-0808">Transferase</keyword>
<dbReference type="InterPro" id="IPR001173">
    <property type="entry name" value="Glyco_trans_2-like"/>
</dbReference>
<organism evidence="3 4">
    <name type="scientific">Aphanothece hegewaldii CCALA 016</name>
    <dbReference type="NCBI Taxonomy" id="2107694"/>
    <lineage>
        <taxon>Bacteria</taxon>
        <taxon>Bacillati</taxon>
        <taxon>Cyanobacteriota</taxon>
        <taxon>Cyanophyceae</taxon>
        <taxon>Oscillatoriophycideae</taxon>
        <taxon>Chroococcales</taxon>
        <taxon>Aphanothecaceae</taxon>
        <taxon>Aphanothece</taxon>
    </lineage>
</organism>
<dbReference type="Gene3D" id="3.90.550.10">
    <property type="entry name" value="Spore Coat Polysaccharide Biosynthesis Protein SpsA, Chain A"/>
    <property type="match status" value="1"/>
</dbReference>
<feature type="transmembrane region" description="Helical" evidence="1">
    <location>
        <begin position="357"/>
        <end position="374"/>
    </location>
</feature>
<feature type="domain" description="Glycosyltransferase 2-like" evidence="2">
    <location>
        <begin position="47"/>
        <end position="228"/>
    </location>
</feature>
<sequence length="396" mass="45054">MQFLFIISLLSLFIWIYLILFRGGYWLSNQKLEPNSKLDDFYPSICAVIPARNEADTIPISLPSLLKQQYTGDFKIILVDDQSEDCTGEIALKISKNLNQSPRINIIQGQPLPSGWSGKLWAMEQGLNYIQSQNINAKYILFTDADIQHDLLNITQLVTKAEKEKLALVSLMVLLKCESFWERFLIPAFVYFFEKLYPFSWANNPKNKMAAAAGGCILIRRDILEKIGGIEILKTALIDDCTLASEVKKFIQNNPNMETKGIWLGLTETTFSLRDYPTLKSIWDLIARTAFTQLNYSTFLLIGTVLGMVMTYLISPISIILGIILGNQIILAIGLIIWLLMAISYYPTLKLYKRSPLWSFSLPVIAFLYTLMTIDSALRYWQGKGGGWKGRVYTFD</sequence>
<reference evidence="3 4" key="2">
    <citation type="submission" date="2018-03" db="EMBL/GenBank/DDBJ databases">
        <authorList>
            <person name="Keele B.F."/>
        </authorList>
    </citation>
    <scope>NUCLEOTIDE SEQUENCE [LARGE SCALE GENOMIC DNA]</scope>
    <source>
        <strain evidence="3 4">CCALA 016</strain>
    </source>
</reference>
<protein>
    <submittedName>
        <fullName evidence="3">Glycosyl transferase family 2</fullName>
    </submittedName>
</protein>
<dbReference type="Pfam" id="PF00535">
    <property type="entry name" value="Glycos_transf_2"/>
    <property type="match status" value="1"/>
</dbReference>
<gene>
    <name evidence="3" type="ORF">C7H19_18010</name>
</gene>
<dbReference type="NCBIfam" id="TIGR03469">
    <property type="entry name" value="HpnB"/>
    <property type="match status" value="1"/>
</dbReference>
<dbReference type="RefSeq" id="WP_106458308.1">
    <property type="nucleotide sequence ID" value="NZ_PXOH01000023.1"/>
</dbReference>
<keyword evidence="1" id="KW-0812">Transmembrane</keyword>
<dbReference type="PANTHER" id="PTHR43646">
    <property type="entry name" value="GLYCOSYLTRANSFERASE"/>
    <property type="match status" value="1"/>
</dbReference>